<proteinExistence type="inferred from homology"/>
<dbReference type="NCBIfam" id="TIGR00260">
    <property type="entry name" value="thrC"/>
    <property type="match status" value="1"/>
</dbReference>
<evidence type="ECO:0000256" key="1">
    <source>
        <dbReference type="ARBA" id="ARBA00001933"/>
    </source>
</evidence>
<evidence type="ECO:0000256" key="4">
    <source>
        <dbReference type="ARBA" id="ARBA00023239"/>
    </source>
</evidence>
<dbReference type="CDD" id="cd01563">
    <property type="entry name" value="Thr-synth_1"/>
    <property type="match status" value="1"/>
</dbReference>
<evidence type="ECO:0000313" key="9">
    <source>
        <dbReference type="Proteomes" id="UP001575105"/>
    </source>
</evidence>
<accession>A0ABV4U5G1</accession>
<dbReference type="RefSeq" id="WP_425344641.1">
    <property type="nucleotide sequence ID" value="NZ_JBGUBD010000003.1"/>
</dbReference>
<comment type="cofactor">
    <cofactor evidence="1">
        <name>pyridoxal 5'-phosphate</name>
        <dbReference type="ChEBI" id="CHEBI:597326"/>
    </cofactor>
</comment>
<name>A0ABV4U5G1_9BACT</name>
<feature type="region of interest" description="Disordered" evidence="6">
    <location>
        <begin position="475"/>
        <end position="495"/>
    </location>
</feature>
<organism evidence="8 9">
    <name type="scientific">Natronomicrosphaera hydrolytica</name>
    <dbReference type="NCBI Taxonomy" id="3242702"/>
    <lineage>
        <taxon>Bacteria</taxon>
        <taxon>Pseudomonadati</taxon>
        <taxon>Planctomycetota</taxon>
        <taxon>Phycisphaerae</taxon>
        <taxon>Phycisphaerales</taxon>
        <taxon>Phycisphaeraceae</taxon>
        <taxon>Natronomicrosphaera</taxon>
    </lineage>
</organism>
<dbReference type="Gene3D" id="3.40.50.1100">
    <property type="match status" value="2"/>
</dbReference>
<dbReference type="InterPro" id="IPR036052">
    <property type="entry name" value="TrpB-like_PALP_sf"/>
</dbReference>
<keyword evidence="4 8" id="KW-0456">Lyase</keyword>
<dbReference type="GO" id="GO:0004795">
    <property type="term" value="F:threonine synthase activity"/>
    <property type="evidence" value="ECO:0007669"/>
    <property type="project" value="UniProtKB-EC"/>
</dbReference>
<comment type="caution">
    <text evidence="8">The sequence shown here is derived from an EMBL/GenBank/DDBJ whole genome shotgun (WGS) entry which is preliminary data.</text>
</comment>
<keyword evidence="3" id="KW-0663">Pyridoxal phosphate</keyword>
<feature type="domain" description="Tryptophan synthase beta chain-like PALP" evidence="7">
    <location>
        <begin position="95"/>
        <end position="420"/>
    </location>
</feature>
<gene>
    <name evidence="8" type="primary">thrC</name>
    <name evidence="8" type="ORF">ACERK3_05330</name>
</gene>
<evidence type="ECO:0000259" key="7">
    <source>
        <dbReference type="Pfam" id="PF00291"/>
    </source>
</evidence>
<dbReference type="SUPFAM" id="SSF53686">
    <property type="entry name" value="Tryptophan synthase beta subunit-like PLP-dependent enzymes"/>
    <property type="match status" value="1"/>
</dbReference>
<dbReference type="Proteomes" id="UP001575105">
    <property type="component" value="Unassembled WGS sequence"/>
</dbReference>
<evidence type="ECO:0000256" key="2">
    <source>
        <dbReference type="ARBA" id="ARBA00005517"/>
    </source>
</evidence>
<evidence type="ECO:0000313" key="8">
    <source>
        <dbReference type="EMBL" id="MFA9477714.1"/>
    </source>
</evidence>
<evidence type="ECO:0000256" key="3">
    <source>
        <dbReference type="ARBA" id="ARBA00022898"/>
    </source>
</evidence>
<dbReference type="InterPro" id="IPR004450">
    <property type="entry name" value="Thr_synthase-like"/>
</dbReference>
<keyword evidence="9" id="KW-1185">Reference proteome</keyword>
<evidence type="ECO:0000256" key="5">
    <source>
        <dbReference type="NCBIfam" id="TIGR00260"/>
    </source>
</evidence>
<sequence>MSDTAYQQCLDPDCQATFDVGEVHVACPVCAKQNRQSLLDIRYNWDKARPPRSFGMFEKRWMTKGEHGQGRLDFSGVWRFRELMPFYRDTDNIVTIGEGRTNLQDAQLLAKQINHKPGNLFLQYEGLNPSGSFKDNGMTAAFTHARLVGAKRVACASTGNTSASLAMFASLSEMTGIVFIGSGKIAYGKLSQALEYGARTLQVQGDFDACLRRVRQITVEHPDLGIYLMNSVNPFRLEGQKSIMFRVLEALDWQVPDWIVVPGGNLGNCAAFGKAFSELKELGLITQIPRLAVIQAAGANPLHKLVNEHGLTWNGGRYDREKVRQFFSEMDAADVHAHTIASAIEIGHPVNLPKALRSLDIMNGVVREVDDETILEHKALVGRYGFGCEPASAASVAGARQLIEEGVISRDERVVCILTGHVLKDPDATVTYHTGLDVKAIQDTAPRKKVTGRLANPPIPVPDDLEAIIKAVGADEVPPRPDGGDPHPHLPVTEY</sequence>
<dbReference type="PANTHER" id="PTHR48078">
    <property type="entry name" value="THREONINE DEHYDRATASE, MITOCHONDRIAL-RELATED"/>
    <property type="match status" value="1"/>
</dbReference>
<feature type="compositionally biased region" description="Basic and acidic residues" evidence="6">
    <location>
        <begin position="477"/>
        <end position="488"/>
    </location>
</feature>
<dbReference type="InterPro" id="IPR001926">
    <property type="entry name" value="TrpB-like_PALP"/>
</dbReference>
<comment type="similarity">
    <text evidence="2">Belongs to the threonine synthase family.</text>
</comment>
<protein>
    <recommendedName>
        <fullName evidence="5">Threonine synthase</fullName>
        <ecNumber evidence="5">4.2.3.1</ecNumber>
    </recommendedName>
</protein>
<reference evidence="8 9" key="1">
    <citation type="submission" date="2024-08" db="EMBL/GenBank/DDBJ databases">
        <title>Whole-genome sequencing of halo(alkali)philic microorganisms from hypersaline lakes.</title>
        <authorList>
            <person name="Sorokin D.Y."/>
            <person name="Merkel A.Y."/>
            <person name="Messina E."/>
            <person name="Yakimov M."/>
        </authorList>
    </citation>
    <scope>NUCLEOTIDE SEQUENCE [LARGE SCALE GENOMIC DNA]</scope>
    <source>
        <strain evidence="8 9">AB-hyl4</strain>
    </source>
</reference>
<dbReference type="EMBL" id="JBGUBD010000003">
    <property type="protein sequence ID" value="MFA9477714.1"/>
    <property type="molecule type" value="Genomic_DNA"/>
</dbReference>
<dbReference type="EC" id="4.2.3.1" evidence="5"/>
<evidence type="ECO:0000256" key="6">
    <source>
        <dbReference type="SAM" id="MobiDB-lite"/>
    </source>
</evidence>
<dbReference type="Pfam" id="PF00291">
    <property type="entry name" value="PALP"/>
    <property type="match status" value="1"/>
</dbReference>
<dbReference type="InterPro" id="IPR050147">
    <property type="entry name" value="Ser/Thr_Dehydratase"/>
</dbReference>
<dbReference type="PANTHER" id="PTHR48078:SF6">
    <property type="entry name" value="L-THREONINE DEHYDRATASE CATABOLIC TDCB"/>
    <property type="match status" value="1"/>
</dbReference>